<keyword evidence="2" id="KW-0067">ATP-binding</keyword>
<feature type="domain" description="SF3 helicase" evidence="4">
    <location>
        <begin position="213"/>
        <end position="392"/>
    </location>
</feature>
<dbReference type="EMBL" id="CP045423">
    <property type="protein sequence ID" value="QFU15323.1"/>
    <property type="molecule type" value="Genomic_DNA"/>
</dbReference>
<protein>
    <recommendedName>
        <fullName evidence="4">SF3 helicase domain-containing protein</fullName>
    </recommendedName>
</protein>
<evidence type="ECO:0000256" key="2">
    <source>
        <dbReference type="ARBA" id="ARBA00022840"/>
    </source>
</evidence>
<feature type="region of interest" description="Disordered" evidence="3">
    <location>
        <begin position="20"/>
        <end position="39"/>
    </location>
</feature>
<dbReference type="InterPro" id="IPR027417">
    <property type="entry name" value="P-loop_NTPase"/>
</dbReference>
<dbReference type="GO" id="GO:0005524">
    <property type="term" value="F:ATP binding"/>
    <property type="evidence" value="ECO:0007669"/>
    <property type="project" value="UniProtKB-KW"/>
</dbReference>
<evidence type="ECO:0000256" key="1">
    <source>
        <dbReference type="ARBA" id="ARBA00022741"/>
    </source>
</evidence>
<evidence type="ECO:0000313" key="6">
    <source>
        <dbReference type="Proteomes" id="UP000325614"/>
    </source>
</evidence>
<dbReference type="InterPro" id="IPR045455">
    <property type="entry name" value="NrS-1_pol-like_helicase"/>
</dbReference>
<dbReference type="SUPFAM" id="SSF52540">
    <property type="entry name" value="P-loop containing nucleoside triphosphate hydrolases"/>
    <property type="match status" value="1"/>
</dbReference>
<keyword evidence="1" id="KW-0547">Nucleotide-binding</keyword>
<dbReference type="Gene3D" id="3.40.50.300">
    <property type="entry name" value="P-loop containing nucleotide triphosphate hydrolases"/>
    <property type="match status" value="1"/>
</dbReference>
<evidence type="ECO:0000259" key="4">
    <source>
        <dbReference type="PROSITE" id="PS51206"/>
    </source>
</evidence>
<sequence>MMSDRSDTLSWHDDALAVTGTNSDRAGSSQQPAGVDNAIPSASSRAVRASHRMNPGDVLSVAVHKLRTTGFDRGSEIEIATGLCDCIKRALGTFIYSDGSFWSFFETHWHPVEPERLRLLIHVLDGATIGDGGRRAKQVNLSSRTIDGILREMRVSVSAPGFFDAAAEGIPARNGLITFSRDGVVQMTSHAPEHRCRFIIEADFNLDTPMEPPADSLLYRLLQGAFQGDDDAAAKTKLVAEILGAAAAGVATSLPQPKGFVLFGPTARNGKSSIASLIPAMLPPGATATISPAAMSDERRLIHLAGKAANIADELGGAAVAGENLKACITGEPVTGRELHRSASTFRPRALHVFTTNALPHFAGGLDRGLQRRLIVLPFRRSVPESEIIPNIAARIARDELDLLLGFAVSGAQRLARQRRYTVPPSSREAMIEWLNIEPVQEWASAHLETGLTEKDRERWPLTRELYQDFAAWALKEGYKEGRIPPVNTFSQRLSAIEGIELRRQSYGREAIGARLKAPSVLY</sequence>
<gene>
    <name evidence="5" type="ORF">GDR74_03275</name>
</gene>
<keyword evidence="6" id="KW-1185">Reference proteome</keyword>
<dbReference type="Proteomes" id="UP000325614">
    <property type="component" value="Chromosome"/>
</dbReference>
<dbReference type="AlphaFoldDB" id="A0A5P9JSF5"/>
<proteinExistence type="predicted"/>
<dbReference type="Pfam" id="PF08706">
    <property type="entry name" value="D5_N"/>
    <property type="match status" value="1"/>
</dbReference>
<feature type="compositionally biased region" description="Polar residues" evidence="3">
    <location>
        <begin position="20"/>
        <end position="32"/>
    </location>
</feature>
<evidence type="ECO:0000256" key="3">
    <source>
        <dbReference type="SAM" id="MobiDB-lite"/>
    </source>
</evidence>
<dbReference type="KEGG" id="mico:GDR74_03275"/>
<dbReference type="PROSITE" id="PS51206">
    <property type="entry name" value="SF3_HELICASE_1"/>
    <property type="match status" value="1"/>
</dbReference>
<dbReference type="InterPro" id="IPR014818">
    <property type="entry name" value="Phage/plasmid_primase_P4_C"/>
</dbReference>
<name>A0A5P9JSF5_9HYPH</name>
<dbReference type="Pfam" id="PF19263">
    <property type="entry name" value="DUF5906"/>
    <property type="match status" value="1"/>
</dbReference>
<accession>A0A5P9JSF5</accession>
<dbReference type="InterPro" id="IPR014015">
    <property type="entry name" value="Helicase_SF3_DNA-vir"/>
</dbReference>
<organism evidence="5 6">
    <name type="scientific">Microvirga thermotolerans</name>
    <dbReference type="NCBI Taxonomy" id="2651334"/>
    <lineage>
        <taxon>Bacteria</taxon>
        <taxon>Pseudomonadati</taxon>
        <taxon>Pseudomonadota</taxon>
        <taxon>Alphaproteobacteria</taxon>
        <taxon>Hyphomicrobiales</taxon>
        <taxon>Methylobacteriaceae</taxon>
        <taxon>Microvirga</taxon>
    </lineage>
</organism>
<reference evidence="5 6" key="1">
    <citation type="submission" date="2019-10" db="EMBL/GenBank/DDBJ databases">
        <title>Isolation, Identification of Microvirga thermotolerans HR1, a novel thermophilic bacterium and Comparative Genomics of the genus Microvirga.</title>
        <authorList>
            <person name="Li J."/>
            <person name="Zhang W."/>
            <person name="Lin M."/>
            <person name="Wang J."/>
        </authorList>
    </citation>
    <scope>NUCLEOTIDE SEQUENCE [LARGE SCALE GENOMIC DNA]</scope>
    <source>
        <strain evidence="5 6">HR1</strain>
    </source>
</reference>
<evidence type="ECO:0000313" key="5">
    <source>
        <dbReference type="EMBL" id="QFU15323.1"/>
    </source>
</evidence>